<name>A0A1M5RUQ1_9ACTN</name>
<dbReference type="STRING" id="1206085.SAMN05443575_3656"/>
<dbReference type="RefSeq" id="WP_073391824.1">
    <property type="nucleotide sequence ID" value="NZ_FQVU01000005.1"/>
</dbReference>
<evidence type="ECO:0000259" key="2">
    <source>
        <dbReference type="Pfam" id="PF19701"/>
    </source>
</evidence>
<keyword evidence="1" id="KW-0472">Membrane</keyword>
<feature type="transmembrane region" description="Helical" evidence="1">
    <location>
        <begin position="27"/>
        <end position="49"/>
    </location>
</feature>
<dbReference type="EMBL" id="FQVU01000005">
    <property type="protein sequence ID" value="SHH30037.1"/>
    <property type="molecule type" value="Genomic_DNA"/>
</dbReference>
<dbReference type="AlphaFoldDB" id="A0A1M5RUQ1"/>
<feature type="domain" description="DUF6199" evidence="2">
    <location>
        <begin position="32"/>
        <end position="91"/>
    </location>
</feature>
<gene>
    <name evidence="3" type="ORF">SAMN05443575_3656</name>
</gene>
<organism evidence="3 4">
    <name type="scientific">Jatrophihabitans endophyticus</name>
    <dbReference type="NCBI Taxonomy" id="1206085"/>
    <lineage>
        <taxon>Bacteria</taxon>
        <taxon>Bacillati</taxon>
        <taxon>Actinomycetota</taxon>
        <taxon>Actinomycetes</taxon>
        <taxon>Jatrophihabitantales</taxon>
        <taxon>Jatrophihabitantaceae</taxon>
        <taxon>Jatrophihabitans</taxon>
    </lineage>
</organism>
<evidence type="ECO:0000313" key="4">
    <source>
        <dbReference type="Proteomes" id="UP000186132"/>
    </source>
</evidence>
<proteinExistence type="predicted"/>
<dbReference type="InterPro" id="IPR045679">
    <property type="entry name" value="DUF6199"/>
</dbReference>
<dbReference type="Proteomes" id="UP000186132">
    <property type="component" value="Unassembled WGS sequence"/>
</dbReference>
<evidence type="ECO:0000313" key="3">
    <source>
        <dbReference type="EMBL" id="SHH30037.1"/>
    </source>
</evidence>
<keyword evidence="1" id="KW-0812">Transmembrane</keyword>
<reference evidence="3 4" key="1">
    <citation type="submission" date="2016-11" db="EMBL/GenBank/DDBJ databases">
        <authorList>
            <person name="Jaros S."/>
            <person name="Januszkiewicz K."/>
            <person name="Wedrychowicz H."/>
        </authorList>
    </citation>
    <scope>NUCLEOTIDE SEQUENCE [LARGE SCALE GENOMIC DNA]</scope>
    <source>
        <strain evidence="3 4">DSM 45627</strain>
    </source>
</reference>
<dbReference type="Pfam" id="PF19701">
    <property type="entry name" value="DUF6199"/>
    <property type="match status" value="1"/>
</dbReference>
<keyword evidence="4" id="KW-1185">Reference proteome</keyword>
<protein>
    <recommendedName>
        <fullName evidence="2">DUF6199 domain-containing protein</fullName>
    </recommendedName>
</protein>
<feature type="transmembrane region" description="Helical" evidence="1">
    <location>
        <begin position="70"/>
        <end position="93"/>
    </location>
</feature>
<keyword evidence="1" id="KW-1133">Transmembrane helix</keyword>
<accession>A0A1M5RUQ1</accession>
<sequence length="96" mass="9939">MLLSAAHDIITAVPANTGSHHGTKSPVALIVVGIVFVLIGGFQATRPALMFKANAWQFKNKEAWEPSRAGLIGARIAGAIAVVVGVVVLVIGLTKL</sequence>
<evidence type="ECO:0000256" key="1">
    <source>
        <dbReference type="SAM" id="Phobius"/>
    </source>
</evidence>